<gene>
    <name evidence="3" type="ORF">CAPTEDRAFT_212081</name>
</gene>
<dbReference type="STRING" id="283909.R7VC34"/>
<keyword evidence="1" id="KW-0812">Transmembrane</keyword>
<dbReference type="HOGENOM" id="CLU_1074579_0_0_1"/>
<dbReference type="Proteomes" id="UP000014760">
    <property type="component" value="Unassembled WGS sequence"/>
</dbReference>
<reference evidence="3 5" key="2">
    <citation type="journal article" date="2013" name="Nature">
        <title>Insights into bilaterian evolution from three spiralian genomes.</title>
        <authorList>
            <person name="Simakov O."/>
            <person name="Marletaz F."/>
            <person name="Cho S.J."/>
            <person name="Edsinger-Gonzales E."/>
            <person name="Havlak P."/>
            <person name="Hellsten U."/>
            <person name="Kuo D.H."/>
            <person name="Larsson T."/>
            <person name="Lv J."/>
            <person name="Arendt D."/>
            <person name="Savage R."/>
            <person name="Osoegawa K."/>
            <person name="de Jong P."/>
            <person name="Grimwood J."/>
            <person name="Chapman J.A."/>
            <person name="Shapiro H."/>
            <person name="Aerts A."/>
            <person name="Otillar R.P."/>
            <person name="Terry A.Y."/>
            <person name="Boore J.L."/>
            <person name="Grigoriev I.V."/>
            <person name="Lindberg D.R."/>
            <person name="Seaver E.C."/>
            <person name="Weisblat D.A."/>
            <person name="Putnam N.H."/>
            <person name="Rokhsar D.S."/>
        </authorList>
    </citation>
    <scope>NUCLEOTIDE SEQUENCE</scope>
    <source>
        <strain evidence="3 5">I ESC-2004</strain>
    </source>
</reference>
<dbReference type="EMBL" id="KB295390">
    <property type="protein sequence ID" value="ELU13230.1"/>
    <property type="molecule type" value="Genomic_DNA"/>
</dbReference>
<reference evidence="5" key="1">
    <citation type="submission" date="2012-12" db="EMBL/GenBank/DDBJ databases">
        <authorList>
            <person name="Hellsten U."/>
            <person name="Grimwood J."/>
            <person name="Chapman J.A."/>
            <person name="Shapiro H."/>
            <person name="Aerts A."/>
            <person name="Otillar R.P."/>
            <person name="Terry A.Y."/>
            <person name="Boore J.L."/>
            <person name="Simakov O."/>
            <person name="Marletaz F."/>
            <person name="Cho S.-J."/>
            <person name="Edsinger-Gonzales E."/>
            <person name="Havlak P."/>
            <person name="Kuo D.-H."/>
            <person name="Larsson T."/>
            <person name="Lv J."/>
            <person name="Arendt D."/>
            <person name="Savage R."/>
            <person name="Osoegawa K."/>
            <person name="de Jong P."/>
            <person name="Lindberg D.R."/>
            <person name="Seaver E.C."/>
            <person name="Weisblat D.A."/>
            <person name="Putnam N.H."/>
            <person name="Grigoriev I.V."/>
            <person name="Rokhsar D.S."/>
        </authorList>
    </citation>
    <scope>NUCLEOTIDE SEQUENCE</scope>
    <source>
        <strain evidence="5">I ESC-2004</strain>
    </source>
</reference>
<evidence type="ECO:0000313" key="5">
    <source>
        <dbReference type="Proteomes" id="UP000014760"/>
    </source>
</evidence>
<evidence type="ECO:0000313" key="4">
    <source>
        <dbReference type="EnsemblMetazoa" id="CapteP212081"/>
    </source>
</evidence>
<dbReference type="CDD" id="cd00037">
    <property type="entry name" value="CLECT"/>
    <property type="match status" value="1"/>
</dbReference>
<dbReference type="Gene3D" id="3.10.100.10">
    <property type="entry name" value="Mannose-Binding Protein A, subunit A"/>
    <property type="match status" value="1"/>
</dbReference>
<feature type="domain" description="C-type lectin" evidence="2">
    <location>
        <begin position="53"/>
        <end position="170"/>
    </location>
</feature>
<dbReference type="SMART" id="SM00034">
    <property type="entry name" value="CLECT"/>
    <property type="match status" value="1"/>
</dbReference>
<name>R7VC34_CAPTE</name>
<organism evidence="3">
    <name type="scientific">Capitella teleta</name>
    <name type="common">Polychaete worm</name>
    <dbReference type="NCBI Taxonomy" id="283909"/>
    <lineage>
        <taxon>Eukaryota</taxon>
        <taxon>Metazoa</taxon>
        <taxon>Spiralia</taxon>
        <taxon>Lophotrochozoa</taxon>
        <taxon>Annelida</taxon>
        <taxon>Polychaeta</taxon>
        <taxon>Sedentaria</taxon>
        <taxon>Scolecida</taxon>
        <taxon>Capitellidae</taxon>
        <taxon>Capitella</taxon>
    </lineage>
</organism>
<evidence type="ECO:0000256" key="1">
    <source>
        <dbReference type="SAM" id="Phobius"/>
    </source>
</evidence>
<dbReference type="Pfam" id="PF00059">
    <property type="entry name" value="Lectin_C"/>
    <property type="match status" value="1"/>
</dbReference>
<sequence length="259" mass="29445">MVSHPKTVKKLGKWDVNSCENEQSSSICQLPMQTSDAPTDSPDEGCPMGWSAYRWKCYYFSSIDDDWQSSNDTCEPFGATLVRIEDRFEQSFIVYSLGERGDTGYFWTDLSNQDDEETFKFSNGEIPEDYFWAEDHPSSSDDPSFVVMNANDHGHWENYPGDEEHFFICELQRLDAERLTQNETFFRASDYAIFEESNTGDDEAVSSGAVVGIALGVVFGVLLITLIGMFVYKHRLSSSGSTSYFDNPLHLRTSENQDF</sequence>
<evidence type="ECO:0000259" key="2">
    <source>
        <dbReference type="PROSITE" id="PS50041"/>
    </source>
</evidence>
<dbReference type="PROSITE" id="PS50041">
    <property type="entry name" value="C_TYPE_LECTIN_2"/>
    <property type="match status" value="1"/>
</dbReference>
<keyword evidence="5" id="KW-1185">Reference proteome</keyword>
<dbReference type="OrthoDB" id="6122025at2759"/>
<protein>
    <recommendedName>
        <fullName evidence="2">C-type lectin domain-containing protein</fullName>
    </recommendedName>
</protein>
<keyword evidence="1" id="KW-1133">Transmembrane helix</keyword>
<dbReference type="SUPFAM" id="SSF56436">
    <property type="entry name" value="C-type lectin-like"/>
    <property type="match status" value="1"/>
</dbReference>
<dbReference type="InterPro" id="IPR001304">
    <property type="entry name" value="C-type_lectin-like"/>
</dbReference>
<dbReference type="EnsemblMetazoa" id="CapteT212081">
    <property type="protein sequence ID" value="CapteP212081"/>
    <property type="gene ID" value="CapteG212081"/>
</dbReference>
<accession>R7VC34</accession>
<evidence type="ECO:0000313" key="3">
    <source>
        <dbReference type="EMBL" id="ELU13230.1"/>
    </source>
</evidence>
<dbReference type="InterPro" id="IPR050111">
    <property type="entry name" value="C-type_lectin/snaclec_domain"/>
</dbReference>
<dbReference type="PANTHER" id="PTHR22803">
    <property type="entry name" value="MANNOSE, PHOSPHOLIPASE, LECTIN RECEPTOR RELATED"/>
    <property type="match status" value="1"/>
</dbReference>
<proteinExistence type="predicted"/>
<feature type="transmembrane region" description="Helical" evidence="1">
    <location>
        <begin position="209"/>
        <end position="232"/>
    </location>
</feature>
<keyword evidence="1" id="KW-0472">Membrane</keyword>
<dbReference type="InterPro" id="IPR016186">
    <property type="entry name" value="C-type_lectin-like/link_sf"/>
</dbReference>
<reference evidence="4" key="3">
    <citation type="submission" date="2015-06" db="UniProtKB">
        <authorList>
            <consortium name="EnsemblMetazoa"/>
        </authorList>
    </citation>
    <scope>IDENTIFICATION</scope>
</reference>
<dbReference type="InterPro" id="IPR016187">
    <property type="entry name" value="CTDL_fold"/>
</dbReference>
<dbReference type="OMA" id="WIICEIS"/>
<dbReference type="EMBL" id="AMQN01019159">
    <property type="status" value="NOT_ANNOTATED_CDS"/>
    <property type="molecule type" value="Genomic_DNA"/>
</dbReference>
<dbReference type="AlphaFoldDB" id="R7VC34"/>